<protein>
    <recommendedName>
        <fullName evidence="1">DUF559 domain-containing protein</fullName>
    </recommendedName>
</protein>
<dbReference type="InterPro" id="IPR011335">
    <property type="entry name" value="Restrct_endonuc-II-like"/>
</dbReference>
<dbReference type="Gene3D" id="3.40.960.10">
    <property type="entry name" value="VSR Endonuclease"/>
    <property type="match status" value="1"/>
</dbReference>
<dbReference type="InterPro" id="IPR007569">
    <property type="entry name" value="DUF559"/>
</dbReference>
<dbReference type="Proteomes" id="UP000600449">
    <property type="component" value="Unassembled WGS sequence"/>
</dbReference>
<gene>
    <name evidence="2" type="ORF">GCM10011322_09100</name>
</gene>
<evidence type="ECO:0000313" key="2">
    <source>
        <dbReference type="EMBL" id="GGK24701.1"/>
    </source>
</evidence>
<dbReference type="InterPro" id="IPR047216">
    <property type="entry name" value="Endonuclease_DUF559_bact"/>
</dbReference>
<comment type="caution">
    <text evidence="2">The sequence shown here is derived from an EMBL/GenBank/DDBJ whole genome shotgun (WGS) entry which is preliminary data.</text>
</comment>
<reference evidence="2 3" key="1">
    <citation type="journal article" date="2014" name="Int. J. Syst. Evol. Microbiol.">
        <title>Complete genome sequence of Corynebacterium casei LMG S-19264T (=DSM 44701T), isolated from a smear-ripened cheese.</title>
        <authorList>
            <consortium name="US DOE Joint Genome Institute (JGI-PGF)"/>
            <person name="Walter F."/>
            <person name="Albersmeier A."/>
            <person name="Kalinowski J."/>
            <person name="Ruckert C."/>
        </authorList>
    </citation>
    <scope>NUCLEOTIDE SEQUENCE [LARGE SCALE GENOMIC DNA]</scope>
    <source>
        <strain evidence="2 3">CGMCC 1.9161</strain>
    </source>
</reference>
<accession>A0A917Q5F9</accession>
<dbReference type="AlphaFoldDB" id="A0A917Q5F9"/>
<dbReference type="EMBL" id="BMMF01000003">
    <property type="protein sequence ID" value="GGK24701.1"/>
    <property type="molecule type" value="Genomic_DNA"/>
</dbReference>
<dbReference type="PANTHER" id="PTHR38590:SF1">
    <property type="entry name" value="BLL0828 PROTEIN"/>
    <property type="match status" value="1"/>
</dbReference>
<sequence length="95" mass="10607">MRRLRGEGYAFRRQTPLAGRIVDFACLRERLVVEVETSAREVMAADDDAAARAEALARAGFRSLRFFEIEIERDLAGVLRTIEGSLRGAPVPSTR</sequence>
<dbReference type="PANTHER" id="PTHR38590">
    <property type="entry name" value="BLL0828 PROTEIN"/>
    <property type="match status" value="1"/>
</dbReference>
<organism evidence="2 3">
    <name type="scientific">Salinarimonas ramus</name>
    <dbReference type="NCBI Taxonomy" id="690164"/>
    <lineage>
        <taxon>Bacteria</taxon>
        <taxon>Pseudomonadati</taxon>
        <taxon>Pseudomonadota</taxon>
        <taxon>Alphaproteobacteria</taxon>
        <taxon>Hyphomicrobiales</taxon>
        <taxon>Salinarimonadaceae</taxon>
        <taxon>Salinarimonas</taxon>
    </lineage>
</organism>
<evidence type="ECO:0000259" key="1">
    <source>
        <dbReference type="Pfam" id="PF04480"/>
    </source>
</evidence>
<name>A0A917Q5F9_9HYPH</name>
<keyword evidence="3" id="KW-1185">Reference proteome</keyword>
<feature type="domain" description="DUF559" evidence="1">
    <location>
        <begin position="3"/>
        <end position="85"/>
    </location>
</feature>
<dbReference type="SUPFAM" id="SSF52980">
    <property type="entry name" value="Restriction endonuclease-like"/>
    <property type="match status" value="1"/>
</dbReference>
<evidence type="ECO:0000313" key="3">
    <source>
        <dbReference type="Proteomes" id="UP000600449"/>
    </source>
</evidence>
<proteinExistence type="predicted"/>
<dbReference type="Pfam" id="PF04480">
    <property type="entry name" value="DUF559"/>
    <property type="match status" value="1"/>
</dbReference>